<proteinExistence type="predicted"/>
<protein>
    <submittedName>
        <fullName evidence="3">Uncharacterized protein</fullName>
    </submittedName>
</protein>
<dbReference type="Proteomes" id="UP000230750">
    <property type="component" value="Unassembled WGS sequence"/>
</dbReference>
<dbReference type="EMBL" id="MRZV01000936">
    <property type="protein sequence ID" value="PIK42424.1"/>
    <property type="molecule type" value="Genomic_DNA"/>
</dbReference>
<reference evidence="3 4" key="1">
    <citation type="journal article" date="2017" name="PLoS Biol.">
        <title>The sea cucumber genome provides insights into morphological evolution and visceral regeneration.</title>
        <authorList>
            <person name="Zhang X."/>
            <person name="Sun L."/>
            <person name="Yuan J."/>
            <person name="Sun Y."/>
            <person name="Gao Y."/>
            <person name="Zhang L."/>
            <person name="Li S."/>
            <person name="Dai H."/>
            <person name="Hamel J.F."/>
            <person name="Liu C."/>
            <person name="Yu Y."/>
            <person name="Liu S."/>
            <person name="Lin W."/>
            <person name="Guo K."/>
            <person name="Jin S."/>
            <person name="Xu P."/>
            <person name="Storey K.B."/>
            <person name="Huan P."/>
            <person name="Zhang T."/>
            <person name="Zhou Y."/>
            <person name="Zhang J."/>
            <person name="Lin C."/>
            <person name="Li X."/>
            <person name="Xing L."/>
            <person name="Huo D."/>
            <person name="Sun M."/>
            <person name="Wang L."/>
            <person name="Mercier A."/>
            <person name="Li F."/>
            <person name="Yang H."/>
            <person name="Xiang J."/>
        </authorList>
    </citation>
    <scope>NUCLEOTIDE SEQUENCE [LARGE SCALE GENOMIC DNA]</scope>
    <source>
        <strain evidence="3">Shaxun</strain>
        <tissue evidence="3">Muscle</tissue>
    </source>
</reference>
<keyword evidence="2" id="KW-0812">Transmembrane</keyword>
<keyword evidence="2" id="KW-1133">Transmembrane helix</keyword>
<name>A0A2G8K357_STIJA</name>
<gene>
    <name evidence="3" type="ORF">BSL78_20720</name>
</gene>
<keyword evidence="2" id="KW-0472">Membrane</keyword>
<dbReference type="AlphaFoldDB" id="A0A2G8K357"/>
<accession>A0A2G8K357</accession>
<dbReference type="OrthoDB" id="10042460at2759"/>
<evidence type="ECO:0000256" key="1">
    <source>
        <dbReference type="SAM" id="MobiDB-lite"/>
    </source>
</evidence>
<organism evidence="3 4">
    <name type="scientific">Stichopus japonicus</name>
    <name type="common">Sea cucumber</name>
    <dbReference type="NCBI Taxonomy" id="307972"/>
    <lineage>
        <taxon>Eukaryota</taxon>
        <taxon>Metazoa</taxon>
        <taxon>Echinodermata</taxon>
        <taxon>Eleutherozoa</taxon>
        <taxon>Echinozoa</taxon>
        <taxon>Holothuroidea</taxon>
        <taxon>Aspidochirotacea</taxon>
        <taxon>Aspidochirotida</taxon>
        <taxon>Stichopodidae</taxon>
        <taxon>Apostichopus</taxon>
    </lineage>
</organism>
<feature type="transmembrane region" description="Helical" evidence="2">
    <location>
        <begin position="178"/>
        <end position="202"/>
    </location>
</feature>
<sequence length="284" mass="32468">MAFYLKERRKEQQESVSLCFANDDILSLRGTDDIADEELGGGGGGGEEGGRGGGGGGGEDEDEELDKPRLPIPTTVWLIMKITCVFFQNKLAVPRECFRCHILERNKSISRSSTNEWNGCLNGDRYDYSTSERTNHYDVMQSENCTACDSYWWDYNGRVCRYADTDIGVGTWNHRGSWVVSVLLLFSISVNNAYEVITFAHFNRENTYFLVNLLSFFIFMTILSLYPIMSLYSKITTVVTQGRISAKYRTRTLNVRYILCATIIEFRRGIYRERLIQHCVIGSF</sequence>
<evidence type="ECO:0000256" key="2">
    <source>
        <dbReference type="SAM" id="Phobius"/>
    </source>
</evidence>
<feature type="region of interest" description="Disordered" evidence="1">
    <location>
        <begin position="32"/>
        <end position="67"/>
    </location>
</feature>
<evidence type="ECO:0000313" key="4">
    <source>
        <dbReference type="Proteomes" id="UP000230750"/>
    </source>
</evidence>
<feature type="compositionally biased region" description="Gly residues" evidence="1">
    <location>
        <begin position="40"/>
        <end position="57"/>
    </location>
</feature>
<keyword evidence="4" id="KW-1185">Reference proteome</keyword>
<evidence type="ECO:0000313" key="3">
    <source>
        <dbReference type="EMBL" id="PIK42424.1"/>
    </source>
</evidence>
<feature type="transmembrane region" description="Helical" evidence="2">
    <location>
        <begin position="208"/>
        <end position="226"/>
    </location>
</feature>
<comment type="caution">
    <text evidence="3">The sequence shown here is derived from an EMBL/GenBank/DDBJ whole genome shotgun (WGS) entry which is preliminary data.</text>
</comment>